<keyword evidence="8 10" id="KW-1133">Transmembrane helix</keyword>
<organism evidence="13 14">
    <name type="scientific">Cognatilysobacter xinjiangensis</name>
    <dbReference type="NCBI Taxonomy" id="546892"/>
    <lineage>
        <taxon>Bacteria</taxon>
        <taxon>Pseudomonadati</taxon>
        <taxon>Pseudomonadota</taxon>
        <taxon>Gammaproteobacteria</taxon>
        <taxon>Lysobacterales</taxon>
        <taxon>Lysobacteraceae</taxon>
        <taxon>Cognatilysobacter</taxon>
    </lineage>
</organism>
<feature type="transmembrane region" description="Helical" evidence="10">
    <location>
        <begin position="20"/>
        <end position="40"/>
    </location>
</feature>
<dbReference type="PANTHER" id="PTHR42878:SF15">
    <property type="entry name" value="BACTERIOPHYTOCHROME"/>
    <property type="match status" value="1"/>
</dbReference>
<dbReference type="PROSITE" id="PS50839">
    <property type="entry name" value="CHASE"/>
    <property type="match status" value="1"/>
</dbReference>
<dbReference type="InterPro" id="IPR003594">
    <property type="entry name" value="HATPase_dom"/>
</dbReference>
<comment type="catalytic activity">
    <reaction evidence="1">
        <text>ATP + protein L-histidine = ADP + protein N-phospho-L-histidine.</text>
        <dbReference type="EC" id="2.7.13.3"/>
    </reaction>
</comment>
<evidence type="ECO:0000256" key="5">
    <source>
        <dbReference type="ARBA" id="ARBA00022679"/>
    </source>
</evidence>
<dbReference type="InterPro" id="IPR050351">
    <property type="entry name" value="BphY/WalK/GraS-like"/>
</dbReference>
<evidence type="ECO:0000259" key="11">
    <source>
        <dbReference type="PROSITE" id="PS50109"/>
    </source>
</evidence>
<dbReference type="SMART" id="SM00091">
    <property type="entry name" value="PAS"/>
    <property type="match status" value="1"/>
</dbReference>
<dbReference type="PANTHER" id="PTHR42878">
    <property type="entry name" value="TWO-COMPONENT HISTIDINE KINASE"/>
    <property type="match status" value="1"/>
</dbReference>
<keyword evidence="9 10" id="KW-0472">Membrane</keyword>
<dbReference type="Pfam" id="PF02518">
    <property type="entry name" value="HATPase_c"/>
    <property type="match status" value="1"/>
</dbReference>
<dbReference type="PRINTS" id="PR00344">
    <property type="entry name" value="BCTRLSENSOR"/>
</dbReference>
<sequence length="723" mass="80429">MDRADKPSSPSLWPRLVPRGGHLLAFAVLLASLLLVWMAWSSARTREMRAAEQQFASFSDEVTEVVLQRLVQYELLTRGGVSLFASVARPTPRQWQSYVEAMGVPERYPSVLGLGFAGYVPNARLPALQLEWRDSGYGLLSVRPRGVRPAYGPVLYLEPRRPENVASIGYDMYSEPRRHAAMESALLTGRARLTAPVQLVQDGPIPRTSLLLYLPIYRAGDQPRTPEARRESMQGWIYAPFHAAEMIDMLIAPRLASRHARLRIVDVTDGGEQLLYDGGEHDGTPAFKRSFTRAVYGRTWRFDFASAPVDQAVPGLHALTGILGLGLVAALLLYGVAFALARTGDRARAIAGRLTEEYRRSELRFRAAMQYSAIGKALLDSRECIVDVNPAFAAMFGRSPDALIGLPFESLFELREGESLLRDDGEGVWRAMRRFQRPDGGVRHVHLTYSPVPGTVGQDVAGLLQLEDVTERLLAEARVHALNRTLEARVALRTRELMRANQELESFAYSVSHDLRAPLRAIDGFSRILAERYADRLDEAGQGYLTRVRRAAARMGELIDAMLQLSRLSRSALKVETVDLSRTVAEVIEDLQVAEPVRRVEAVIEPGLEVAGDATLLRNLLQNLIANAWKFTRDRDPARIEFGLTAAGEYFVRDNGAGFPQEYVDKLFRPFQRLHTEEHFAGHGIGLATVRRIVERHGGTIRAEGAVGEGATFYFTLPGPTEL</sequence>
<evidence type="ECO:0000256" key="4">
    <source>
        <dbReference type="ARBA" id="ARBA00022553"/>
    </source>
</evidence>
<evidence type="ECO:0000256" key="2">
    <source>
        <dbReference type="ARBA" id="ARBA00004370"/>
    </source>
</evidence>
<keyword evidence="5" id="KW-0808">Transferase</keyword>
<dbReference type="NCBIfam" id="TIGR00229">
    <property type="entry name" value="sensory_box"/>
    <property type="match status" value="1"/>
</dbReference>
<dbReference type="CDD" id="cd00130">
    <property type="entry name" value="PAS"/>
    <property type="match status" value="1"/>
</dbReference>
<evidence type="ECO:0000256" key="9">
    <source>
        <dbReference type="ARBA" id="ARBA00023136"/>
    </source>
</evidence>
<evidence type="ECO:0000256" key="1">
    <source>
        <dbReference type="ARBA" id="ARBA00000085"/>
    </source>
</evidence>
<evidence type="ECO:0000256" key="8">
    <source>
        <dbReference type="ARBA" id="ARBA00022989"/>
    </source>
</evidence>
<dbReference type="Gene3D" id="3.30.565.10">
    <property type="entry name" value="Histidine kinase-like ATPase, C-terminal domain"/>
    <property type="match status" value="1"/>
</dbReference>
<dbReference type="SMART" id="SM00388">
    <property type="entry name" value="HisKA"/>
    <property type="match status" value="1"/>
</dbReference>
<reference evidence="14" key="1">
    <citation type="journal article" date="2019" name="Int. J. Syst. Evol. Microbiol.">
        <title>The Global Catalogue of Microorganisms (GCM) 10K type strain sequencing project: providing services to taxonomists for standard genome sequencing and annotation.</title>
        <authorList>
            <consortium name="The Broad Institute Genomics Platform"/>
            <consortium name="The Broad Institute Genome Sequencing Center for Infectious Disease"/>
            <person name="Wu L."/>
            <person name="Ma J."/>
        </authorList>
    </citation>
    <scope>NUCLEOTIDE SEQUENCE [LARGE SCALE GENOMIC DNA]</scope>
    <source>
        <strain evidence="14">KCTC 22558</strain>
    </source>
</reference>
<dbReference type="EMBL" id="BMXY01000001">
    <property type="protein sequence ID" value="GGZ57892.1"/>
    <property type="molecule type" value="Genomic_DNA"/>
</dbReference>
<feature type="domain" description="CHASE" evidence="12">
    <location>
        <begin position="149"/>
        <end position="303"/>
    </location>
</feature>
<feature type="domain" description="Histidine kinase" evidence="11">
    <location>
        <begin position="510"/>
        <end position="721"/>
    </location>
</feature>
<name>A0ABQ3BU66_9GAMM</name>
<comment type="caution">
    <text evidence="13">The sequence shown here is derived from an EMBL/GenBank/DDBJ whole genome shotgun (WGS) entry which is preliminary data.</text>
</comment>
<dbReference type="InterPro" id="IPR004358">
    <property type="entry name" value="Sig_transdc_His_kin-like_C"/>
</dbReference>
<dbReference type="CDD" id="cd00082">
    <property type="entry name" value="HisKA"/>
    <property type="match status" value="1"/>
</dbReference>
<keyword evidence="6 10" id="KW-0812">Transmembrane</keyword>
<keyword evidence="7" id="KW-0418">Kinase</keyword>
<comment type="subcellular location">
    <subcellularLocation>
        <location evidence="2">Membrane</location>
    </subcellularLocation>
</comment>
<dbReference type="Pfam" id="PF00512">
    <property type="entry name" value="HisKA"/>
    <property type="match status" value="1"/>
</dbReference>
<proteinExistence type="predicted"/>
<evidence type="ECO:0000313" key="13">
    <source>
        <dbReference type="EMBL" id="GGZ57892.1"/>
    </source>
</evidence>
<accession>A0ABQ3BU66</accession>
<dbReference type="Gene3D" id="3.30.450.350">
    <property type="entry name" value="CHASE domain"/>
    <property type="match status" value="1"/>
</dbReference>
<evidence type="ECO:0000256" key="6">
    <source>
        <dbReference type="ARBA" id="ARBA00022692"/>
    </source>
</evidence>
<dbReference type="InterPro" id="IPR042240">
    <property type="entry name" value="CHASE_sf"/>
</dbReference>
<dbReference type="Pfam" id="PF03924">
    <property type="entry name" value="CHASE"/>
    <property type="match status" value="1"/>
</dbReference>
<dbReference type="SUPFAM" id="SSF55785">
    <property type="entry name" value="PYP-like sensor domain (PAS domain)"/>
    <property type="match status" value="1"/>
</dbReference>
<dbReference type="InterPro" id="IPR036890">
    <property type="entry name" value="HATPase_C_sf"/>
</dbReference>
<dbReference type="PROSITE" id="PS50109">
    <property type="entry name" value="HIS_KIN"/>
    <property type="match status" value="1"/>
</dbReference>
<dbReference type="InterPro" id="IPR035965">
    <property type="entry name" value="PAS-like_dom_sf"/>
</dbReference>
<dbReference type="InterPro" id="IPR003661">
    <property type="entry name" value="HisK_dim/P_dom"/>
</dbReference>
<keyword evidence="14" id="KW-1185">Reference proteome</keyword>
<dbReference type="SMART" id="SM00387">
    <property type="entry name" value="HATPase_c"/>
    <property type="match status" value="1"/>
</dbReference>
<feature type="transmembrane region" description="Helical" evidence="10">
    <location>
        <begin position="318"/>
        <end position="341"/>
    </location>
</feature>
<evidence type="ECO:0000256" key="10">
    <source>
        <dbReference type="SAM" id="Phobius"/>
    </source>
</evidence>
<dbReference type="Pfam" id="PF13426">
    <property type="entry name" value="PAS_9"/>
    <property type="match status" value="1"/>
</dbReference>
<evidence type="ECO:0000256" key="3">
    <source>
        <dbReference type="ARBA" id="ARBA00012438"/>
    </source>
</evidence>
<dbReference type="InterPro" id="IPR005467">
    <property type="entry name" value="His_kinase_dom"/>
</dbReference>
<keyword evidence="4" id="KW-0597">Phosphoprotein</keyword>
<dbReference type="Proteomes" id="UP000643403">
    <property type="component" value="Unassembled WGS sequence"/>
</dbReference>
<dbReference type="SUPFAM" id="SSF47384">
    <property type="entry name" value="Homodimeric domain of signal transducing histidine kinase"/>
    <property type="match status" value="1"/>
</dbReference>
<dbReference type="EC" id="2.7.13.3" evidence="3"/>
<dbReference type="InterPro" id="IPR000014">
    <property type="entry name" value="PAS"/>
</dbReference>
<dbReference type="SUPFAM" id="SSF55874">
    <property type="entry name" value="ATPase domain of HSP90 chaperone/DNA topoisomerase II/histidine kinase"/>
    <property type="match status" value="1"/>
</dbReference>
<protein>
    <recommendedName>
        <fullName evidence="3">histidine kinase</fullName>
        <ecNumber evidence="3">2.7.13.3</ecNumber>
    </recommendedName>
</protein>
<dbReference type="RefSeq" id="WP_189447301.1">
    <property type="nucleotide sequence ID" value="NZ_BMXY01000001.1"/>
</dbReference>
<evidence type="ECO:0000259" key="12">
    <source>
        <dbReference type="PROSITE" id="PS50839"/>
    </source>
</evidence>
<dbReference type="Gene3D" id="1.10.287.130">
    <property type="match status" value="1"/>
</dbReference>
<dbReference type="InterPro" id="IPR006189">
    <property type="entry name" value="CHASE_dom"/>
</dbReference>
<gene>
    <name evidence="13" type="ORF">GCM10008101_09450</name>
</gene>
<dbReference type="SMART" id="SM01079">
    <property type="entry name" value="CHASE"/>
    <property type="match status" value="1"/>
</dbReference>
<evidence type="ECO:0000313" key="14">
    <source>
        <dbReference type="Proteomes" id="UP000643403"/>
    </source>
</evidence>
<dbReference type="InterPro" id="IPR036097">
    <property type="entry name" value="HisK_dim/P_sf"/>
</dbReference>
<dbReference type="Gene3D" id="3.30.450.20">
    <property type="entry name" value="PAS domain"/>
    <property type="match status" value="1"/>
</dbReference>
<evidence type="ECO:0000256" key="7">
    <source>
        <dbReference type="ARBA" id="ARBA00022777"/>
    </source>
</evidence>